<evidence type="ECO:0000256" key="1">
    <source>
        <dbReference type="SAM" id="MobiDB-lite"/>
    </source>
</evidence>
<dbReference type="RefSeq" id="WP_089732385.1">
    <property type="nucleotide sequence ID" value="NZ_FNIA01000006.1"/>
</dbReference>
<feature type="compositionally biased region" description="Low complexity" evidence="1">
    <location>
        <begin position="114"/>
        <end position="128"/>
    </location>
</feature>
<feature type="region of interest" description="Disordered" evidence="1">
    <location>
        <begin position="96"/>
        <end position="128"/>
    </location>
</feature>
<evidence type="ECO:0000313" key="3">
    <source>
        <dbReference type="Proteomes" id="UP000199370"/>
    </source>
</evidence>
<feature type="compositionally biased region" description="Basic and acidic residues" evidence="1">
    <location>
        <begin position="46"/>
        <end position="66"/>
    </location>
</feature>
<gene>
    <name evidence="2" type="ORF">SAMN05192554_106190</name>
</gene>
<proteinExistence type="predicted"/>
<dbReference type="Proteomes" id="UP000199370">
    <property type="component" value="Unassembled WGS sequence"/>
</dbReference>
<organism evidence="2 3">
    <name type="scientific">Haloarchaeobius iranensis</name>
    <dbReference type="NCBI Taxonomy" id="996166"/>
    <lineage>
        <taxon>Archaea</taxon>
        <taxon>Methanobacteriati</taxon>
        <taxon>Methanobacteriota</taxon>
        <taxon>Stenosarchaea group</taxon>
        <taxon>Halobacteria</taxon>
        <taxon>Halobacteriales</taxon>
        <taxon>Halorubellaceae</taxon>
        <taxon>Haloarchaeobius</taxon>
    </lineage>
</organism>
<dbReference type="EMBL" id="FNIA01000006">
    <property type="protein sequence ID" value="SDM73316.1"/>
    <property type="molecule type" value="Genomic_DNA"/>
</dbReference>
<reference evidence="2 3" key="1">
    <citation type="submission" date="2016-10" db="EMBL/GenBank/DDBJ databases">
        <authorList>
            <person name="de Groot N.N."/>
        </authorList>
    </citation>
    <scope>NUCLEOTIDE SEQUENCE [LARGE SCALE GENOMIC DNA]</scope>
    <source>
        <strain evidence="3">EB21,IBRC-M 10013,KCTC 4048</strain>
    </source>
</reference>
<feature type="region of interest" description="Disordered" evidence="1">
    <location>
        <begin position="1"/>
        <end position="70"/>
    </location>
</feature>
<name>A0A1G9VMI1_9EURY</name>
<dbReference type="AlphaFoldDB" id="A0A1G9VMI1"/>
<sequence length="128" mass="13908">MSRYRIACRQRATDRENSPVPAASRRKPAADGDDGKYLPHVAVRAAGDETDHGVRDTGREEHDDNARQPVLTEAGVESVERFGCDDDLPAVRILREEPSAGHGPGLALDGFYLASSRRSSQPARSSPQ</sequence>
<evidence type="ECO:0000313" key="2">
    <source>
        <dbReference type="EMBL" id="SDM73316.1"/>
    </source>
</evidence>
<protein>
    <submittedName>
        <fullName evidence="2">Uncharacterized protein</fullName>
    </submittedName>
</protein>
<feature type="compositionally biased region" description="Basic and acidic residues" evidence="1">
    <location>
        <begin position="28"/>
        <end position="37"/>
    </location>
</feature>
<keyword evidence="3" id="KW-1185">Reference proteome</keyword>
<accession>A0A1G9VMI1</accession>